<protein>
    <recommendedName>
        <fullName evidence="3">Dynein light chain roadblock</fullName>
    </recommendedName>
</protein>
<dbReference type="AlphaFoldDB" id="B4PMW7"/>
<dbReference type="SUPFAM" id="SSF103196">
    <property type="entry name" value="Roadblock/LC7 domain"/>
    <property type="match status" value="1"/>
</dbReference>
<dbReference type="PANTHER" id="PTHR10779">
    <property type="entry name" value="DYNEIN LIGHT CHAIN ROADBLOCK"/>
    <property type="match status" value="1"/>
</dbReference>
<accession>B4PMW7</accession>
<dbReference type="HOGENOM" id="CLU_113002_3_2_1"/>
<dbReference type="eggNOG" id="KOG4115">
    <property type="taxonomic scope" value="Eukaryota"/>
</dbReference>
<reference evidence="1 2" key="2">
    <citation type="journal article" date="2007" name="PLoS Biol.">
        <title>Principles of genome evolution in the Drosophila melanogaster species group.</title>
        <authorList>
            <person name="Ranz J.M."/>
            <person name="Maurin D."/>
            <person name="Chan Y.S."/>
            <person name="von Grotthuss M."/>
            <person name="Hillier L.W."/>
            <person name="Roote J."/>
            <person name="Ashburner M."/>
            <person name="Bergman C.M."/>
        </authorList>
    </citation>
    <scope>NUCLEOTIDE SEQUENCE [LARGE SCALE GENOMIC DNA]</scope>
    <source>
        <strain evidence="2">Tai18E2 / Tucson 14021-0261.01</strain>
    </source>
</reference>
<dbReference type="KEGG" id="dya:Dyak_GE26128"/>
<evidence type="ECO:0000313" key="2">
    <source>
        <dbReference type="Proteomes" id="UP000002282"/>
    </source>
</evidence>
<dbReference type="FunFam" id="3.30.450.30:FF:000024">
    <property type="entry name" value="Dynein light chain roadblock"/>
    <property type="match status" value="1"/>
</dbReference>
<dbReference type="Gene3D" id="3.30.450.30">
    <property type="entry name" value="Dynein light chain 2a, cytoplasmic"/>
    <property type="match status" value="1"/>
</dbReference>
<name>B4PMW7_DROYA</name>
<organism evidence="1 2">
    <name type="scientific">Drosophila yakuba</name>
    <name type="common">Fruit fly</name>
    <dbReference type="NCBI Taxonomy" id="7245"/>
    <lineage>
        <taxon>Eukaryota</taxon>
        <taxon>Metazoa</taxon>
        <taxon>Ecdysozoa</taxon>
        <taxon>Arthropoda</taxon>
        <taxon>Hexapoda</taxon>
        <taxon>Insecta</taxon>
        <taxon>Pterygota</taxon>
        <taxon>Neoptera</taxon>
        <taxon>Endopterygota</taxon>
        <taxon>Diptera</taxon>
        <taxon>Brachycera</taxon>
        <taxon>Muscomorpha</taxon>
        <taxon>Ephydroidea</taxon>
        <taxon>Drosophilidae</taxon>
        <taxon>Drosophila</taxon>
        <taxon>Sophophora</taxon>
    </lineage>
</organism>
<dbReference type="OrthoDB" id="9985637at2759"/>
<dbReference type="SMR" id="B4PMW7"/>
<evidence type="ECO:0008006" key="3">
    <source>
        <dbReference type="Google" id="ProtNLM"/>
    </source>
</evidence>
<evidence type="ECO:0000313" key="1">
    <source>
        <dbReference type="EMBL" id="EDW96979.2"/>
    </source>
</evidence>
<sequence>MAELYNSSLKSEFESNVSKTFITVLKILQRSQPTRSQTQEKSLYTLEIMNRILEKVIHQNGTIVDRILSEHTIGYVVSDNMANAVAETSFDNTSAQAILKHLNGLLVSTCQSVVRDIDPTNKLCFMRLATRKYEYLVAPEEYFTITVVQ</sequence>
<keyword evidence="2" id="KW-1185">Reference proteome</keyword>
<proteinExistence type="predicted"/>
<dbReference type="EMBL" id="CM000160">
    <property type="protein sequence ID" value="EDW96979.2"/>
    <property type="molecule type" value="Genomic_DNA"/>
</dbReference>
<reference evidence="1 2" key="1">
    <citation type="journal article" date="2007" name="Nature">
        <title>Evolution of genes and genomes on the Drosophila phylogeny.</title>
        <authorList>
            <consortium name="Drosophila 12 Genomes Consortium"/>
            <person name="Clark A.G."/>
            <person name="Eisen M.B."/>
            <person name="Smith D.R."/>
            <person name="Bergman C.M."/>
            <person name="Oliver B."/>
            <person name="Markow T.A."/>
            <person name="Kaufman T.C."/>
            <person name="Kellis M."/>
            <person name="Gelbart W."/>
            <person name="Iyer V.N."/>
            <person name="Pollard D.A."/>
            <person name="Sackton T.B."/>
            <person name="Larracuente A.M."/>
            <person name="Singh N.D."/>
            <person name="Abad J.P."/>
            <person name="Abt D.N."/>
            <person name="Adryan B."/>
            <person name="Aguade M."/>
            <person name="Akashi H."/>
            <person name="Anderson W.W."/>
            <person name="Aquadro C.F."/>
            <person name="Ardell D.H."/>
            <person name="Arguello R."/>
            <person name="Artieri C.G."/>
            <person name="Barbash D.A."/>
            <person name="Barker D."/>
            <person name="Barsanti P."/>
            <person name="Batterham P."/>
            <person name="Batzoglou S."/>
            <person name="Begun D."/>
            <person name="Bhutkar A."/>
            <person name="Blanco E."/>
            <person name="Bosak S.A."/>
            <person name="Bradley R.K."/>
            <person name="Brand A.D."/>
            <person name="Brent M.R."/>
            <person name="Brooks A.N."/>
            <person name="Brown R.H."/>
            <person name="Butlin R.K."/>
            <person name="Caggese C."/>
            <person name="Calvi B.R."/>
            <person name="Bernardo de Carvalho A."/>
            <person name="Caspi A."/>
            <person name="Castrezana S."/>
            <person name="Celniker S.E."/>
            <person name="Chang J.L."/>
            <person name="Chapple C."/>
            <person name="Chatterji S."/>
            <person name="Chinwalla A."/>
            <person name="Civetta A."/>
            <person name="Clifton S.W."/>
            <person name="Comeron J.M."/>
            <person name="Costello J.C."/>
            <person name="Coyne J.A."/>
            <person name="Daub J."/>
            <person name="David R.G."/>
            <person name="Delcher A.L."/>
            <person name="Delehaunty K."/>
            <person name="Do C.B."/>
            <person name="Ebling H."/>
            <person name="Edwards K."/>
            <person name="Eickbush T."/>
            <person name="Evans J.D."/>
            <person name="Filipski A."/>
            <person name="Findeiss S."/>
            <person name="Freyhult E."/>
            <person name="Fulton L."/>
            <person name="Fulton R."/>
            <person name="Garcia A.C."/>
            <person name="Gardiner A."/>
            <person name="Garfield D.A."/>
            <person name="Garvin B.E."/>
            <person name="Gibson G."/>
            <person name="Gilbert D."/>
            <person name="Gnerre S."/>
            <person name="Godfrey J."/>
            <person name="Good R."/>
            <person name="Gotea V."/>
            <person name="Gravely B."/>
            <person name="Greenberg A.J."/>
            <person name="Griffiths-Jones S."/>
            <person name="Gross S."/>
            <person name="Guigo R."/>
            <person name="Gustafson E.A."/>
            <person name="Haerty W."/>
            <person name="Hahn M.W."/>
            <person name="Halligan D.L."/>
            <person name="Halpern A.L."/>
            <person name="Halter G.M."/>
            <person name="Han M.V."/>
            <person name="Heger A."/>
            <person name="Hillier L."/>
            <person name="Hinrichs A.S."/>
            <person name="Holmes I."/>
            <person name="Hoskins R.A."/>
            <person name="Hubisz M.J."/>
            <person name="Hultmark D."/>
            <person name="Huntley M.A."/>
            <person name="Jaffe D.B."/>
            <person name="Jagadeeshan S."/>
            <person name="Jeck W.R."/>
            <person name="Johnson J."/>
            <person name="Jones C.D."/>
            <person name="Jordan W.C."/>
            <person name="Karpen G.H."/>
            <person name="Kataoka E."/>
            <person name="Keightley P.D."/>
            <person name="Kheradpour P."/>
            <person name="Kirkness E.F."/>
            <person name="Koerich L.B."/>
            <person name="Kristiansen K."/>
            <person name="Kudrna D."/>
            <person name="Kulathinal R.J."/>
            <person name="Kumar S."/>
            <person name="Kwok R."/>
            <person name="Lander E."/>
            <person name="Langley C.H."/>
            <person name="Lapoint R."/>
            <person name="Lazzaro B.P."/>
            <person name="Lee S.J."/>
            <person name="Levesque L."/>
            <person name="Li R."/>
            <person name="Lin C.F."/>
            <person name="Lin M.F."/>
            <person name="Lindblad-Toh K."/>
            <person name="Llopart A."/>
            <person name="Long M."/>
            <person name="Low L."/>
            <person name="Lozovsky E."/>
            <person name="Lu J."/>
            <person name="Luo M."/>
            <person name="Machado C.A."/>
            <person name="Makalowski W."/>
            <person name="Marzo M."/>
            <person name="Matsuda M."/>
            <person name="Matzkin L."/>
            <person name="McAllister B."/>
            <person name="McBride C.S."/>
            <person name="McKernan B."/>
            <person name="McKernan K."/>
            <person name="Mendez-Lago M."/>
            <person name="Minx P."/>
            <person name="Mollenhauer M.U."/>
            <person name="Montooth K."/>
            <person name="Mount S.M."/>
            <person name="Mu X."/>
            <person name="Myers E."/>
            <person name="Negre B."/>
            <person name="Newfeld S."/>
            <person name="Nielsen R."/>
            <person name="Noor M.A."/>
            <person name="O'Grady P."/>
            <person name="Pachter L."/>
            <person name="Papaceit M."/>
            <person name="Parisi M.J."/>
            <person name="Parisi M."/>
            <person name="Parts L."/>
            <person name="Pedersen J.S."/>
            <person name="Pesole G."/>
            <person name="Phillippy A.M."/>
            <person name="Ponting C.P."/>
            <person name="Pop M."/>
            <person name="Porcelli D."/>
            <person name="Powell J.R."/>
            <person name="Prohaska S."/>
            <person name="Pruitt K."/>
            <person name="Puig M."/>
            <person name="Quesneville H."/>
            <person name="Ram K.R."/>
            <person name="Rand D."/>
            <person name="Rasmussen M.D."/>
            <person name="Reed L.K."/>
            <person name="Reenan R."/>
            <person name="Reily A."/>
            <person name="Remington K.A."/>
            <person name="Rieger T.T."/>
            <person name="Ritchie M.G."/>
            <person name="Robin C."/>
            <person name="Rogers Y.H."/>
            <person name="Rohde C."/>
            <person name="Rozas J."/>
            <person name="Rubenfield M.J."/>
            <person name="Ruiz A."/>
            <person name="Russo S."/>
            <person name="Salzberg S.L."/>
            <person name="Sanchez-Gracia A."/>
            <person name="Saranga D.J."/>
            <person name="Sato H."/>
            <person name="Schaeffer S.W."/>
            <person name="Schatz M.C."/>
            <person name="Schlenke T."/>
            <person name="Schwartz R."/>
            <person name="Segarra C."/>
            <person name="Singh R.S."/>
            <person name="Sirot L."/>
            <person name="Sirota M."/>
            <person name="Sisneros N.B."/>
            <person name="Smith C.D."/>
            <person name="Smith T.F."/>
            <person name="Spieth J."/>
            <person name="Stage D.E."/>
            <person name="Stark A."/>
            <person name="Stephan W."/>
            <person name="Strausberg R.L."/>
            <person name="Strempel S."/>
            <person name="Sturgill D."/>
            <person name="Sutton G."/>
            <person name="Sutton G.G."/>
            <person name="Tao W."/>
            <person name="Teichmann S."/>
            <person name="Tobari Y.N."/>
            <person name="Tomimura Y."/>
            <person name="Tsolas J.M."/>
            <person name="Valente V.L."/>
            <person name="Venter E."/>
            <person name="Venter J.C."/>
            <person name="Vicario S."/>
            <person name="Vieira F.G."/>
            <person name="Vilella A.J."/>
            <person name="Villasante A."/>
            <person name="Walenz B."/>
            <person name="Wang J."/>
            <person name="Wasserman M."/>
            <person name="Watts T."/>
            <person name="Wilson D."/>
            <person name="Wilson R.K."/>
            <person name="Wing R.A."/>
            <person name="Wolfner M.F."/>
            <person name="Wong A."/>
            <person name="Wong G.K."/>
            <person name="Wu C.I."/>
            <person name="Wu G."/>
            <person name="Yamamoto D."/>
            <person name="Yang H.P."/>
            <person name="Yang S.P."/>
            <person name="Yorke J.A."/>
            <person name="Yoshida K."/>
            <person name="Zdobnov E."/>
            <person name="Zhang P."/>
            <person name="Zhang Y."/>
            <person name="Zimin A.V."/>
            <person name="Baldwin J."/>
            <person name="Abdouelleil A."/>
            <person name="Abdulkadir J."/>
            <person name="Abebe A."/>
            <person name="Abera B."/>
            <person name="Abreu J."/>
            <person name="Acer S.C."/>
            <person name="Aftuck L."/>
            <person name="Alexander A."/>
            <person name="An P."/>
            <person name="Anderson E."/>
            <person name="Anderson S."/>
            <person name="Arachi H."/>
            <person name="Azer M."/>
            <person name="Bachantsang P."/>
            <person name="Barry A."/>
            <person name="Bayul T."/>
            <person name="Berlin A."/>
            <person name="Bessette D."/>
            <person name="Bloom T."/>
            <person name="Blye J."/>
            <person name="Boguslavskiy L."/>
            <person name="Bonnet C."/>
            <person name="Boukhgalter B."/>
            <person name="Bourzgui I."/>
            <person name="Brown A."/>
            <person name="Cahill P."/>
            <person name="Channer S."/>
            <person name="Cheshatsang Y."/>
            <person name="Chuda L."/>
            <person name="Citroen M."/>
            <person name="Collymore A."/>
            <person name="Cooke P."/>
            <person name="Costello M."/>
            <person name="D'Aco K."/>
            <person name="Daza R."/>
            <person name="De Haan G."/>
            <person name="DeGray S."/>
            <person name="DeMaso C."/>
            <person name="Dhargay N."/>
            <person name="Dooley K."/>
            <person name="Dooley E."/>
            <person name="Doricent M."/>
            <person name="Dorje P."/>
            <person name="Dorjee K."/>
            <person name="Dupes A."/>
            <person name="Elong R."/>
            <person name="Falk J."/>
            <person name="Farina A."/>
            <person name="Faro S."/>
            <person name="Ferguson D."/>
            <person name="Fisher S."/>
            <person name="Foley C.D."/>
            <person name="Franke A."/>
            <person name="Friedrich D."/>
            <person name="Gadbois L."/>
            <person name="Gearin G."/>
            <person name="Gearin C.R."/>
            <person name="Giannoukos G."/>
            <person name="Goode T."/>
            <person name="Graham J."/>
            <person name="Grandbois E."/>
            <person name="Grewal S."/>
            <person name="Gyaltsen K."/>
            <person name="Hafez N."/>
            <person name="Hagos B."/>
            <person name="Hall J."/>
            <person name="Henson C."/>
            <person name="Hollinger A."/>
            <person name="Honan T."/>
            <person name="Huard M.D."/>
            <person name="Hughes L."/>
            <person name="Hurhula B."/>
            <person name="Husby M.E."/>
            <person name="Kamat A."/>
            <person name="Kanga B."/>
            <person name="Kashin S."/>
            <person name="Khazanovich D."/>
            <person name="Kisner P."/>
            <person name="Lance K."/>
            <person name="Lara M."/>
            <person name="Lee W."/>
            <person name="Lennon N."/>
            <person name="Letendre F."/>
            <person name="LeVine R."/>
            <person name="Lipovsky A."/>
            <person name="Liu X."/>
            <person name="Liu J."/>
            <person name="Liu S."/>
            <person name="Lokyitsang T."/>
            <person name="Lokyitsang Y."/>
            <person name="Lubonja R."/>
            <person name="Lui A."/>
            <person name="MacDonald P."/>
            <person name="Magnisalis V."/>
            <person name="Maru K."/>
            <person name="Matthews C."/>
            <person name="McCusker W."/>
            <person name="McDonough S."/>
            <person name="Mehta T."/>
            <person name="Meldrim J."/>
            <person name="Meneus L."/>
            <person name="Mihai O."/>
            <person name="Mihalev A."/>
            <person name="Mihova T."/>
            <person name="Mittelman R."/>
            <person name="Mlenga V."/>
            <person name="Montmayeur A."/>
            <person name="Mulrain L."/>
            <person name="Navidi A."/>
            <person name="Naylor J."/>
            <person name="Negash T."/>
            <person name="Nguyen T."/>
            <person name="Nguyen N."/>
            <person name="Nicol R."/>
            <person name="Norbu C."/>
            <person name="Norbu N."/>
            <person name="Novod N."/>
            <person name="O'Neill B."/>
            <person name="Osman S."/>
            <person name="Markiewicz E."/>
            <person name="Oyono O.L."/>
            <person name="Patti C."/>
            <person name="Phunkhang P."/>
            <person name="Pierre F."/>
            <person name="Priest M."/>
            <person name="Raghuraman S."/>
            <person name="Rege F."/>
            <person name="Reyes R."/>
            <person name="Rise C."/>
            <person name="Rogov P."/>
            <person name="Ross K."/>
            <person name="Ryan E."/>
            <person name="Settipalli S."/>
            <person name="Shea T."/>
            <person name="Sherpa N."/>
            <person name="Shi L."/>
            <person name="Shih D."/>
            <person name="Sparrow T."/>
            <person name="Spaulding J."/>
            <person name="Stalker J."/>
            <person name="Stange-Thomann N."/>
            <person name="Stavropoulos S."/>
            <person name="Stone C."/>
            <person name="Strader C."/>
            <person name="Tesfaye S."/>
            <person name="Thomson T."/>
            <person name="Thoulutsang Y."/>
            <person name="Thoulutsang D."/>
            <person name="Topham K."/>
            <person name="Topping I."/>
            <person name="Tsamla T."/>
            <person name="Vassiliev H."/>
            <person name="Vo A."/>
            <person name="Wangchuk T."/>
            <person name="Wangdi T."/>
            <person name="Weiand M."/>
            <person name="Wilkinson J."/>
            <person name="Wilson A."/>
            <person name="Yadav S."/>
            <person name="Young G."/>
            <person name="Yu Q."/>
            <person name="Zembek L."/>
            <person name="Zhong D."/>
            <person name="Zimmer A."/>
            <person name="Zwirko Z."/>
            <person name="Jaffe D.B."/>
            <person name="Alvarez P."/>
            <person name="Brockman W."/>
            <person name="Butler J."/>
            <person name="Chin C."/>
            <person name="Gnerre S."/>
            <person name="Grabherr M."/>
            <person name="Kleber M."/>
            <person name="Mauceli E."/>
            <person name="MacCallum I."/>
        </authorList>
    </citation>
    <scope>NUCLEOTIDE SEQUENCE [LARGE SCALE GENOMIC DNA]</scope>
    <source>
        <strain evidence="2">Tai18E2 / Tucson 14021-0261.01</strain>
    </source>
</reference>
<dbReference type="Proteomes" id="UP000002282">
    <property type="component" value="Chromosome 3R"/>
</dbReference>
<gene>
    <name evidence="1" type="primary">Dyak\GE26128</name>
    <name evidence="1" type="synonym">dyak_GLEANR_9699</name>
    <name evidence="1" type="synonym">GE26128</name>
    <name evidence="1" type="ORF">Dyak_GE26128</name>
</gene>